<dbReference type="PRINTS" id="PR01345">
    <property type="entry name" value="CERVTRCPTASE"/>
</dbReference>
<sequence>MQLQEDLNSVERWLSTVGLNFHPEKCSIVSYKNNKIKYNYTLGGIPIQSQTQIKDLGIIIQNDLSFQCHQKEIEKKAYRKLGMIIRYSKSIKDLDAIKMLFLAHVRSILEYGSVIWAPKTKKGKESIEKIQKCFIRYLFKKENGFYPLFPTYIPYKLLIEQLDIQTLEERRESESIKLIEKVLNNRIYSPYILEKCVFI</sequence>
<reference evidence="1" key="1">
    <citation type="submission" date="2021-05" db="EMBL/GenBank/DDBJ databases">
        <authorList>
            <person name="Alioto T."/>
            <person name="Alioto T."/>
            <person name="Gomez Garrido J."/>
        </authorList>
    </citation>
    <scope>NUCLEOTIDE SEQUENCE</scope>
</reference>
<protein>
    <recommendedName>
        <fullName evidence="2">Reverse transcriptase domain-containing protein</fullName>
    </recommendedName>
</protein>
<evidence type="ECO:0000313" key="1">
    <source>
        <dbReference type="EMBL" id="CAG6757715.1"/>
    </source>
</evidence>
<dbReference type="EMBL" id="HBUF01547663">
    <property type="protein sequence ID" value="CAG6757715.1"/>
    <property type="molecule type" value="Transcribed_RNA"/>
</dbReference>
<accession>A0A8D9A1Z1</accession>
<dbReference type="AlphaFoldDB" id="A0A8D9A1Z1"/>
<dbReference type="PANTHER" id="PTHR33332">
    <property type="entry name" value="REVERSE TRANSCRIPTASE DOMAIN-CONTAINING PROTEIN"/>
    <property type="match status" value="1"/>
</dbReference>
<proteinExistence type="predicted"/>
<evidence type="ECO:0008006" key="2">
    <source>
        <dbReference type="Google" id="ProtNLM"/>
    </source>
</evidence>
<organism evidence="1">
    <name type="scientific">Cacopsylla melanoneura</name>
    <dbReference type="NCBI Taxonomy" id="428564"/>
    <lineage>
        <taxon>Eukaryota</taxon>
        <taxon>Metazoa</taxon>
        <taxon>Ecdysozoa</taxon>
        <taxon>Arthropoda</taxon>
        <taxon>Hexapoda</taxon>
        <taxon>Insecta</taxon>
        <taxon>Pterygota</taxon>
        <taxon>Neoptera</taxon>
        <taxon>Paraneoptera</taxon>
        <taxon>Hemiptera</taxon>
        <taxon>Sternorrhyncha</taxon>
        <taxon>Psylloidea</taxon>
        <taxon>Psyllidae</taxon>
        <taxon>Psyllinae</taxon>
        <taxon>Cacopsylla</taxon>
    </lineage>
</organism>
<name>A0A8D9A1Z1_9HEMI</name>